<accession>A0ABD1W1Y4</accession>
<dbReference type="PANTHER" id="PTHR31319">
    <property type="entry name" value="ZINC FINGER PROTEIN CONSTANS-LIKE 4"/>
    <property type="match status" value="1"/>
</dbReference>
<comment type="subcellular location">
    <subcellularLocation>
        <location evidence="1 3">Nucleus</location>
    </subcellularLocation>
</comment>
<gene>
    <name evidence="5" type="ORF">Fot_12882</name>
</gene>
<keyword evidence="6" id="KW-1185">Reference proteome</keyword>
<name>A0ABD1W1Y4_9LAMI</name>
<evidence type="ECO:0000256" key="2">
    <source>
        <dbReference type="ARBA" id="ARBA00023242"/>
    </source>
</evidence>
<dbReference type="AlphaFoldDB" id="A0ABD1W1Y4"/>
<evidence type="ECO:0000256" key="3">
    <source>
        <dbReference type="PROSITE-ProRule" id="PRU00357"/>
    </source>
</evidence>
<feature type="domain" description="CCT" evidence="4">
    <location>
        <begin position="206"/>
        <end position="248"/>
    </location>
</feature>
<proteinExistence type="predicted"/>
<dbReference type="PANTHER" id="PTHR31319:SF103">
    <property type="entry name" value="CCT MOTIF FAMILY PROTEIN"/>
    <property type="match status" value="1"/>
</dbReference>
<organism evidence="5 6">
    <name type="scientific">Forsythia ovata</name>
    <dbReference type="NCBI Taxonomy" id="205694"/>
    <lineage>
        <taxon>Eukaryota</taxon>
        <taxon>Viridiplantae</taxon>
        <taxon>Streptophyta</taxon>
        <taxon>Embryophyta</taxon>
        <taxon>Tracheophyta</taxon>
        <taxon>Spermatophyta</taxon>
        <taxon>Magnoliopsida</taxon>
        <taxon>eudicotyledons</taxon>
        <taxon>Gunneridae</taxon>
        <taxon>Pentapetalae</taxon>
        <taxon>asterids</taxon>
        <taxon>lamiids</taxon>
        <taxon>Lamiales</taxon>
        <taxon>Oleaceae</taxon>
        <taxon>Forsythieae</taxon>
        <taxon>Forsythia</taxon>
    </lineage>
</organism>
<evidence type="ECO:0000313" key="5">
    <source>
        <dbReference type="EMBL" id="KAL2543649.1"/>
    </source>
</evidence>
<evidence type="ECO:0000259" key="4">
    <source>
        <dbReference type="PROSITE" id="PS51017"/>
    </source>
</evidence>
<evidence type="ECO:0000313" key="6">
    <source>
        <dbReference type="Proteomes" id="UP001604277"/>
    </source>
</evidence>
<reference evidence="6" key="1">
    <citation type="submission" date="2024-07" db="EMBL/GenBank/DDBJ databases">
        <title>Two chromosome-level genome assemblies of Korean endemic species Abeliophyllum distichum and Forsythia ovata (Oleaceae).</title>
        <authorList>
            <person name="Jang H."/>
        </authorList>
    </citation>
    <scope>NUCLEOTIDE SEQUENCE [LARGE SCALE GENOMIC DNA]</scope>
</reference>
<dbReference type="Pfam" id="PF06203">
    <property type="entry name" value="CCT"/>
    <property type="match status" value="1"/>
</dbReference>
<sequence>MSSELFVFDNSFFCDSFSPFTDSPIDPHSHEILQENPNILIQENSLLFDETNSLDQITPTLLSSSPSSTVNLENLSLSHLGNGEYSVKKEEYRIPLDIFGNSIMAQSFDDKFMQRSYNSNSFDGKSNLLFYPPGFDGILVESQNFQKQVLNSPESGFYSGQIRRVCSTGDLQKMKTDMQTRNVLSTERSFMEESNFKVGRYSAKERKERIHRYRAKRALRNFNKTIKYACRKTLADNRPRIRGRFARNDEGGEIPKASMFNSFEDDDDLW</sequence>
<dbReference type="InterPro" id="IPR045281">
    <property type="entry name" value="CONSTANS-like"/>
</dbReference>
<protein>
    <submittedName>
        <fullName evidence="5">CCT motif family protein</fullName>
    </submittedName>
</protein>
<dbReference type="Proteomes" id="UP001604277">
    <property type="component" value="Unassembled WGS sequence"/>
</dbReference>
<dbReference type="GO" id="GO:0005634">
    <property type="term" value="C:nucleus"/>
    <property type="evidence" value="ECO:0007669"/>
    <property type="project" value="UniProtKB-SubCell"/>
</dbReference>
<dbReference type="EMBL" id="JBFOLJ010000004">
    <property type="protein sequence ID" value="KAL2543649.1"/>
    <property type="molecule type" value="Genomic_DNA"/>
</dbReference>
<dbReference type="InterPro" id="IPR010402">
    <property type="entry name" value="CCT_domain"/>
</dbReference>
<evidence type="ECO:0000256" key="1">
    <source>
        <dbReference type="ARBA" id="ARBA00004123"/>
    </source>
</evidence>
<dbReference type="PROSITE" id="PS51017">
    <property type="entry name" value="CCT"/>
    <property type="match status" value="1"/>
</dbReference>
<comment type="caution">
    <text evidence="5">The sequence shown here is derived from an EMBL/GenBank/DDBJ whole genome shotgun (WGS) entry which is preliminary data.</text>
</comment>
<keyword evidence="2 3" id="KW-0539">Nucleus</keyword>